<evidence type="ECO:0000313" key="2">
    <source>
        <dbReference type="EMBL" id="MCD9644964.1"/>
    </source>
</evidence>
<dbReference type="Proteomes" id="UP000823775">
    <property type="component" value="Unassembled WGS sequence"/>
</dbReference>
<keyword evidence="3" id="KW-1185">Reference proteome</keyword>
<sequence length="155" mass="17089">MRGSLSPFLELTVQDSANPTQTRPEPEPFSRSRARCGETGARVVPARQAGLAGEALHRAPERAAIRLVTDVRLVNAEPLSLLLGIDFKRTWPTLHKLPELEPFLSRARVWRNWGQIIPGRARVGLSEARRRTGLRSYKALRPVTGVNAAVPGLVS</sequence>
<comment type="caution">
    <text evidence="2">The sequence shown here is derived from an EMBL/GenBank/DDBJ whole genome shotgun (WGS) entry which is preliminary data.</text>
</comment>
<name>A0ABS8VFY2_DATST</name>
<accession>A0ABS8VFY2</accession>
<protein>
    <submittedName>
        <fullName evidence="2">Uncharacterized protein</fullName>
    </submittedName>
</protein>
<proteinExistence type="predicted"/>
<evidence type="ECO:0000256" key="1">
    <source>
        <dbReference type="SAM" id="MobiDB-lite"/>
    </source>
</evidence>
<organism evidence="2 3">
    <name type="scientific">Datura stramonium</name>
    <name type="common">Jimsonweed</name>
    <name type="synonym">Common thornapple</name>
    <dbReference type="NCBI Taxonomy" id="4076"/>
    <lineage>
        <taxon>Eukaryota</taxon>
        <taxon>Viridiplantae</taxon>
        <taxon>Streptophyta</taxon>
        <taxon>Embryophyta</taxon>
        <taxon>Tracheophyta</taxon>
        <taxon>Spermatophyta</taxon>
        <taxon>Magnoliopsida</taxon>
        <taxon>eudicotyledons</taxon>
        <taxon>Gunneridae</taxon>
        <taxon>Pentapetalae</taxon>
        <taxon>asterids</taxon>
        <taxon>lamiids</taxon>
        <taxon>Solanales</taxon>
        <taxon>Solanaceae</taxon>
        <taxon>Solanoideae</taxon>
        <taxon>Datureae</taxon>
        <taxon>Datura</taxon>
    </lineage>
</organism>
<feature type="region of interest" description="Disordered" evidence="1">
    <location>
        <begin position="1"/>
        <end position="37"/>
    </location>
</feature>
<dbReference type="EMBL" id="JACEIK010004300">
    <property type="protein sequence ID" value="MCD9644964.1"/>
    <property type="molecule type" value="Genomic_DNA"/>
</dbReference>
<feature type="compositionally biased region" description="Polar residues" evidence="1">
    <location>
        <begin position="13"/>
        <end position="23"/>
    </location>
</feature>
<reference evidence="2 3" key="1">
    <citation type="journal article" date="2021" name="BMC Genomics">
        <title>Datura genome reveals duplications of psychoactive alkaloid biosynthetic genes and high mutation rate following tissue culture.</title>
        <authorList>
            <person name="Rajewski A."/>
            <person name="Carter-House D."/>
            <person name="Stajich J."/>
            <person name="Litt A."/>
        </authorList>
    </citation>
    <scope>NUCLEOTIDE SEQUENCE [LARGE SCALE GENOMIC DNA]</scope>
    <source>
        <strain evidence="2">AR-01</strain>
    </source>
</reference>
<evidence type="ECO:0000313" key="3">
    <source>
        <dbReference type="Proteomes" id="UP000823775"/>
    </source>
</evidence>
<gene>
    <name evidence="2" type="ORF">HAX54_033590</name>
</gene>